<dbReference type="STRING" id="512564.MCRO_0535"/>
<reference evidence="6" key="1">
    <citation type="submission" date="2010-03" db="EMBL/GenBank/DDBJ databases">
        <title>The complete genome of Mycoplasma crocodyli MP145.</title>
        <authorList>
            <person name="Glass J.I."/>
            <person name="Durkin A.S."/>
            <person name="Hostetler J."/>
            <person name="Jackson J."/>
            <person name="Johnson J."/>
            <person name="May M.A."/>
            <person name="Paralanov V."/>
            <person name="Radune D."/>
            <person name="Szczypinski B."/>
            <person name="Brown D.R."/>
        </authorList>
    </citation>
    <scope>NUCLEOTIDE SEQUENCE [LARGE SCALE GENOMIC DNA]</scope>
    <source>
        <strain evidence="6">ATCC 51981 / MP145</strain>
    </source>
</reference>
<feature type="domain" description="ABC transporter" evidence="4">
    <location>
        <begin position="7"/>
        <end position="236"/>
    </location>
</feature>
<keyword evidence="6" id="KW-1185">Reference proteome</keyword>
<keyword evidence="2" id="KW-0547">Nucleotide-binding</keyword>
<dbReference type="InterPro" id="IPR051782">
    <property type="entry name" value="ABC_Transporter_VariousFunc"/>
</dbReference>
<reference evidence="5 6" key="3">
    <citation type="journal article" date="2011" name="J. Bacteriol.">
        <title>Genome sequences of Mycoplasma alligatoris A21JP2T and Mycoplasma crocodyli MP145T.</title>
        <authorList>
            <person name="Brown D.R."/>
            <person name="Farmerie W.G."/>
            <person name="May M."/>
            <person name="Benders G.A."/>
            <person name="Durkin A.S."/>
            <person name="Hlavinka K."/>
            <person name="Hostetler J."/>
            <person name="Jackson J."/>
            <person name="Johnson J."/>
            <person name="Miller R.H."/>
            <person name="Paralanov V."/>
            <person name="Radune D."/>
            <person name="Szczypinski B."/>
            <person name="Glass J.I."/>
        </authorList>
    </citation>
    <scope>NUCLEOTIDE SEQUENCE [LARGE SCALE GENOMIC DNA]</scope>
    <source>
        <strain evidence="6">ATCC 51981 / MP145</strain>
    </source>
</reference>
<dbReference type="CDD" id="cd03230">
    <property type="entry name" value="ABC_DR_subfamily_A"/>
    <property type="match status" value="1"/>
</dbReference>
<evidence type="ECO:0000313" key="6">
    <source>
        <dbReference type="Proteomes" id="UP000001845"/>
    </source>
</evidence>
<dbReference type="KEGG" id="mcd:MCRO_0535"/>
<dbReference type="GO" id="GO:0005524">
    <property type="term" value="F:ATP binding"/>
    <property type="evidence" value="ECO:0007669"/>
    <property type="project" value="UniProtKB-KW"/>
</dbReference>
<keyword evidence="5" id="KW-0378">Hydrolase</keyword>
<dbReference type="InterPro" id="IPR003593">
    <property type="entry name" value="AAA+_ATPase"/>
</dbReference>
<dbReference type="InterPro" id="IPR027417">
    <property type="entry name" value="P-loop_NTPase"/>
</dbReference>
<name>D5E5W2_MYCCM</name>
<dbReference type="InterPro" id="IPR003439">
    <property type="entry name" value="ABC_transporter-like_ATP-bd"/>
</dbReference>
<dbReference type="PROSITE" id="PS00211">
    <property type="entry name" value="ABC_TRANSPORTER_1"/>
    <property type="match status" value="1"/>
</dbReference>
<keyword evidence="3 5" id="KW-0067">ATP-binding</keyword>
<keyword evidence="1" id="KW-0813">Transport</keyword>
<protein>
    <submittedName>
        <fullName evidence="5">ABC transporter, ATP-binding protein</fullName>
        <ecNumber evidence="5">3.6.3.-</ecNumber>
    </submittedName>
</protein>
<dbReference type="AlphaFoldDB" id="D5E5W2"/>
<dbReference type="Gene3D" id="3.40.50.300">
    <property type="entry name" value="P-loop containing nucleotide triphosphate hydrolases"/>
    <property type="match status" value="1"/>
</dbReference>
<evidence type="ECO:0000259" key="4">
    <source>
        <dbReference type="PROSITE" id="PS50893"/>
    </source>
</evidence>
<gene>
    <name evidence="5" type="ordered locus">MCRO_0535</name>
</gene>
<proteinExistence type="predicted"/>
<evidence type="ECO:0000313" key="5">
    <source>
        <dbReference type="EMBL" id="ADE19847.1"/>
    </source>
</evidence>
<dbReference type="PANTHER" id="PTHR42939">
    <property type="entry name" value="ABC TRANSPORTER ATP-BINDING PROTEIN ALBC-RELATED"/>
    <property type="match status" value="1"/>
</dbReference>
<dbReference type="InterPro" id="IPR017871">
    <property type="entry name" value="ABC_transporter-like_CS"/>
</dbReference>
<dbReference type="eggNOG" id="COG1131">
    <property type="taxonomic scope" value="Bacteria"/>
</dbReference>
<dbReference type="HOGENOM" id="CLU_000604_1_2_14"/>
<dbReference type="EMBL" id="CP001991">
    <property type="protein sequence ID" value="ADE19847.1"/>
    <property type="molecule type" value="Genomic_DNA"/>
</dbReference>
<dbReference type="SMART" id="SM00382">
    <property type="entry name" value="AAA"/>
    <property type="match status" value="1"/>
</dbReference>
<dbReference type="SUPFAM" id="SSF52540">
    <property type="entry name" value="P-loop containing nucleoside triphosphate hydrolases"/>
    <property type="match status" value="1"/>
</dbReference>
<evidence type="ECO:0000256" key="2">
    <source>
        <dbReference type="ARBA" id="ARBA00022741"/>
    </source>
</evidence>
<reference key="2">
    <citation type="submission" date="2010-03" db="EMBL/GenBank/DDBJ databases">
        <authorList>
            <person name="Ma Z."/>
            <person name="Wang X."/>
            <person name="Liu H."/>
        </authorList>
    </citation>
    <scope>NUCLEOTIDE SEQUENCE</scope>
    <source>
        <strain>MP145</strain>
    </source>
</reference>
<sequence>MENKKIVEVINFSKSYNNKDYALKNLSFDIYPGKFHAFIGSNGAGKTTTIKALVNAYNKWEGKILINGIENKFAQAKAKLGYMPENPIFPSNFTTYDYLYSFALLSGQKRSLAKENVSKISELLNIIELLNRKPDSFSSGQKKKILLAQSLINDPDLLIMDEPAANLDPNAREELFSILNDVKAQGKTIFISTHELYEISRFVDYVTIIDKGQLIYNGEFKEDNLNNFYFKKVKEFYEVKE</sequence>
<dbReference type="PROSITE" id="PS50893">
    <property type="entry name" value="ABC_TRANSPORTER_2"/>
    <property type="match status" value="1"/>
</dbReference>
<dbReference type="PANTHER" id="PTHR42939:SF1">
    <property type="entry name" value="ABC TRANSPORTER ATP-BINDING PROTEIN ALBC-RELATED"/>
    <property type="match status" value="1"/>
</dbReference>
<dbReference type="EC" id="3.6.3.-" evidence="5"/>
<dbReference type="Proteomes" id="UP000001845">
    <property type="component" value="Chromosome"/>
</dbReference>
<dbReference type="Pfam" id="PF00005">
    <property type="entry name" value="ABC_tran"/>
    <property type="match status" value="1"/>
</dbReference>
<dbReference type="RefSeq" id="WP_013054623.1">
    <property type="nucleotide sequence ID" value="NC_014014.1"/>
</dbReference>
<dbReference type="GO" id="GO:0016887">
    <property type="term" value="F:ATP hydrolysis activity"/>
    <property type="evidence" value="ECO:0007669"/>
    <property type="project" value="InterPro"/>
</dbReference>
<organism evidence="5 6">
    <name type="scientific">Mycoplasma crocodyli (strain ATCC 51981 / MP145)</name>
    <dbReference type="NCBI Taxonomy" id="512564"/>
    <lineage>
        <taxon>Bacteria</taxon>
        <taxon>Bacillati</taxon>
        <taxon>Mycoplasmatota</taxon>
        <taxon>Mollicutes</taxon>
        <taxon>Mycoplasmataceae</taxon>
        <taxon>Mycoplasma</taxon>
    </lineage>
</organism>
<dbReference type="OrthoDB" id="9775135at2"/>
<accession>D5E5W2</accession>
<evidence type="ECO:0000256" key="3">
    <source>
        <dbReference type="ARBA" id="ARBA00022840"/>
    </source>
</evidence>
<evidence type="ECO:0000256" key="1">
    <source>
        <dbReference type="ARBA" id="ARBA00022448"/>
    </source>
</evidence>